<dbReference type="EMBL" id="KB744812">
    <property type="protein sequence ID" value="EOA94368.1"/>
    <property type="molecule type" value="Genomic_DNA"/>
</dbReference>
<evidence type="ECO:0000313" key="1">
    <source>
        <dbReference type="EMBL" id="EOA94368.1"/>
    </source>
</evidence>
<organism evidence="1 2">
    <name type="scientific">Anas platyrhynchos</name>
    <name type="common">Mallard</name>
    <name type="synonym">Anas boschas</name>
    <dbReference type="NCBI Taxonomy" id="8839"/>
    <lineage>
        <taxon>Eukaryota</taxon>
        <taxon>Metazoa</taxon>
        <taxon>Chordata</taxon>
        <taxon>Craniata</taxon>
        <taxon>Vertebrata</taxon>
        <taxon>Euteleostomi</taxon>
        <taxon>Archelosauria</taxon>
        <taxon>Archosauria</taxon>
        <taxon>Dinosauria</taxon>
        <taxon>Saurischia</taxon>
        <taxon>Theropoda</taxon>
        <taxon>Coelurosauria</taxon>
        <taxon>Aves</taxon>
        <taxon>Neognathae</taxon>
        <taxon>Galloanserae</taxon>
        <taxon>Anseriformes</taxon>
        <taxon>Anatidae</taxon>
        <taxon>Anatinae</taxon>
        <taxon>Anas</taxon>
    </lineage>
</organism>
<gene>
    <name evidence="1" type="ORF">Anapl_08264</name>
</gene>
<proteinExistence type="predicted"/>
<dbReference type="AlphaFoldDB" id="R0KMH5"/>
<evidence type="ECO:0000313" key="2">
    <source>
        <dbReference type="Proteomes" id="UP000296049"/>
    </source>
</evidence>
<keyword evidence="2" id="KW-1185">Reference proteome</keyword>
<sequence>MAVLGCVPEDCIRSHRSTSQKHLFIDNVADVSPPPTRTRKQKHCVVLRQHPVPEVSRYLFTEGHSEQTAALSEHVLCRVTLQHLVLEIHISLYREPNALLQNSDTEC</sequence>
<name>R0KMH5_ANAPL</name>
<protein>
    <submittedName>
        <fullName evidence="1">Uncharacterized protein</fullName>
    </submittedName>
</protein>
<accession>R0KMH5</accession>
<dbReference type="Proteomes" id="UP000296049">
    <property type="component" value="Unassembled WGS sequence"/>
</dbReference>
<reference evidence="2" key="1">
    <citation type="journal article" date="2013" name="Nat. Genet.">
        <title>The duck genome and transcriptome provide insight into an avian influenza virus reservoir species.</title>
        <authorList>
            <person name="Huang Y."/>
            <person name="Li Y."/>
            <person name="Burt D.W."/>
            <person name="Chen H."/>
            <person name="Zhang Y."/>
            <person name="Qian W."/>
            <person name="Kim H."/>
            <person name="Gan S."/>
            <person name="Zhao Y."/>
            <person name="Li J."/>
            <person name="Yi K."/>
            <person name="Feng H."/>
            <person name="Zhu P."/>
            <person name="Li B."/>
            <person name="Liu Q."/>
            <person name="Fairley S."/>
            <person name="Magor K.E."/>
            <person name="Du Z."/>
            <person name="Hu X."/>
            <person name="Goodman L."/>
            <person name="Tafer H."/>
            <person name="Vignal A."/>
            <person name="Lee T."/>
            <person name="Kim K.W."/>
            <person name="Sheng Z."/>
            <person name="An Y."/>
            <person name="Searle S."/>
            <person name="Herrero J."/>
            <person name="Groenen M.A."/>
            <person name="Crooijmans R.P."/>
            <person name="Faraut T."/>
            <person name="Cai Q."/>
            <person name="Webster R.G."/>
            <person name="Aldridge J.R."/>
            <person name="Warren W.C."/>
            <person name="Bartschat S."/>
            <person name="Kehr S."/>
            <person name="Marz M."/>
            <person name="Stadler P.F."/>
            <person name="Smith J."/>
            <person name="Kraus R.H."/>
            <person name="Zhao Y."/>
            <person name="Ren L."/>
            <person name="Fei J."/>
            <person name="Morisson M."/>
            <person name="Kaiser P."/>
            <person name="Griffin D.K."/>
            <person name="Rao M."/>
            <person name="Pitel F."/>
            <person name="Wang J."/>
            <person name="Li N."/>
        </authorList>
    </citation>
    <scope>NUCLEOTIDE SEQUENCE [LARGE SCALE GENOMIC DNA]</scope>
</reference>